<name>A0ABP1CNJ0_9APHY</name>
<gene>
    <name evidence="2" type="ORF">GFSPODELE1_LOCUS853</name>
</gene>
<reference evidence="3" key="1">
    <citation type="submission" date="2024-04" db="EMBL/GenBank/DDBJ databases">
        <authorList>
            <person name="Shaw F."/>
            <person name="Minotto A."/>
        </authorList>
    </citation>
    <scope>NUCLEOTIDE SEQUENCE [LARGE SCALE GENOMIC DNA]</scope>
</reference>
<keyword evidence="3" id="KW-1185">Reference proteome</keyword>
<dbReference type="PANTHER" id="PTHR30543:SF21">
    <property type="entry name" value="NAD(P)H-DEPENDENT FMN REDUCTASE LOT6"/>
    <property type="match status" value="1"/>
</dbReference>
<evidence type="ECO:0000313" key="2">
    <source>
        <dbReference type="EMBL" id="CAL1695682.1"/>
    </source>
</evidence>
<dbReference type="InterPro" id="IPR050712">
    <property type="entry name" value="NAD(P)H-dep_reductase"/>
</dbReference>
<dbReference type="EMBL" id="OZ037944">
    <property type="protein sequence ID" value="CAL1695682.1"/>
    <property type="molecule type" value="Genomic_DNA"/>
</dbReference>
<dbReference type="Pfam" id="PF03358">
    <property type="entry name" value="FMN_red"/>
    <property type="match status" value="1"/>
</dbReference>
<dbReference type="InterPro" id="IPR005025">
    <property type="entry name" value="FMN_Rdtase-like_dom"/>
</dbReference>
<dbReference type="PANTHER" id="PTHR30543">
    <property type="entry name" value="CHROMATE REDUCTASE"/>
    <property type="match status" value="1"/>
</dbReference>
<evidence type="ECO:0000313" key="3">
    <source>
        <dbReference type="Proteomes" id="UP001497453"/>
    </source>
</evidence>
<protein>
    <recommendedName>
        <fullName evidence="1">NADPH-dependent FMN reductase-like domain-containing protein</fullName>
    </recommendedName>
</protein>
<accession>A0ABP1CNJ0</accession>
<sequence>MGVISRKVALIVGSSRTHGNSAGLASWLSNLLQQQFAKSERPFEVVTIDSTTPPLPLGSILDGTRFPGQITDPSQYSSQAIRDWSAFVSSCAAVVILTPEFNGGYPGDLKNSIDHLSREWRGKPVMLVVYSIRGGASCAAQLRGVMKSLSMRVVEREVQMLLPVEYGKGAERVVPGQPAEFLSSYETLVEEVASDLIELIV</sequence>
<organism evidence="2 3">
    <name type="scientific">Somion occarium</name>
    <dbReference type="NCBI Taxonomy" id="3059160"/>
    <lineage>
        <taxon>Eukaryota</taxon>
        <taxon>Fungi</taxon>
        <taxon>Dikarya</taxon>
        <taxon>Basidiomycota</taxon>
        <taxon>Agaricomycotina</taxon>
        <taxon>Agaricomycetes</taxon>
        <taxon>Polyporales</taxon>
        <taxon>Cerrenaceae</taxon>
        <taxon>Somion</taxon>
    </lineage>
</organism>
<dbReference type="InterPro" id="IPR029039">
    <property type="entry name" value="Flavoprotein-like_sf"/>
</dbReference>
<dbReference type="Gene3D" id="3.40.50.360">
    <property type="match status" value="1"/>
</dbReference>
<evidence type="ECO:0000259" key="1">
    <source>
        <dbReference type="Pfam" id="PF03358"/>
    </source>
</evidence>
<feature type="domain" description="NADPH-dependent FMN reductase-like" evidence="1">
    <location>
        <begin position="7"/>
        <end position="158"/>
    </location>
</feature>
<proteinExistence type="predicted"/>
<dbReference type="SUPFAM" id="SSF52218">
    <property type="entry name" value="Flavoproteins"/>
    <property type="match status" value="1"/>
</dbReference>
<dbReference type="Proteomes" id="UP001497453">
    <property type="component" value="Chromosome 1"/>
</dbReference>